<evidence type="ECO:0000313" key="5">
    <source>
        <dbReference type="EMBL" id="MCL6269896.1"/>
    </source>
</evidence>
<dbReference type="EMBL" id="JAMFLX010000008">
    <property type="protein sequence ID" value="MCL6269896.1"/>
    <property type="molecule type" value="Genomic_DNA"/>
</dbReference>
<dbReference type="PANTHER" id="PTHR42738:SF7">
    <property type="entry name" value="HYDROXYMETHYLGLUTARYL-COA LYASE"/>
    <property type="match status" value="1"/>
</dbReference>
<dbReference type="CDD" id="cd07938">
    <property type="entry name" value="DRE_TIM_HMGL"/>
    <property type="match status" value="1"/>
</dbReference>
<dbReference type="RefSeq" id="WP_249699002.1">
    <property type="nucleotide sequence ID" value="NZ_JAMFLX010000008.1"/>
</dbReference>
<keyword evidence="2" id="KW-0479">Metal-binding</keyword>
<accession>A0ABT0PF98</accession>
<evidence type="ECO:0000256" key="1">
    <source>
        <dbReference type="ARBA" id="ARBA00009405"/>
    </source>
</evidence>
<dbReference type="Gene3D" id="3.20.20.70">
    <property type="entry name" value="Aldolase class I"/>
    <property type="match status" value="1"/>
</dbReference>
<dbReference type="PANTHER" id="PTHR42738">
    <property type="entry name" value="HYDROXYMETHYLGLUTARYL-COA LYASE"/>
    <property type="match status" value="1"/>
</dbReference>
<evidence type="ECO:0000313" key="6">
    <source>
        <dbReference type="Proteomes" id="UP001203338"/>
    </source>
</evidence>
<dbReference type="PROSITE" id="PS50991">
    <property type="entry name" value="PYR_CT"/>
    <property type="match status" value="1"/>
</dbReference>
<dbReference type="Pfam" id="PF00682">
    <property type="entry name" value="HMGL-like"/>
    <property type="match status" value="1"/>
</dbReference>
<proteinExistence type="inferred from homology"/>
<reference evidence="5 6" key="1">
    <citation type="submission" date="2022-05" db="EMBL/GenBank/DDBJ databases">
        <authorList>
            <person name="Park J.-S."/>
        </authorList>
    </citation>
    <scope>NUCLEOTIDE SEQUENCE [LARGE SCALE GENOMIC DNA]</scope>
    <source>
        <strain evidence="5 6">2012CJ34-2</strain>
    </source>
</reference>
<dbReference type="GO" id="GO:0016829">
    <property type="term" value="F:lyase activity"/>
    <property type="evidence" value="ECO:0007669"/>
    <property type="project" value="UniProtKB-KW"/>
</dbReference>
<dbReference type="Proteomes" id="UP001203338">
    <property type="component" value="Unassembled WGS sequence"/>
</dbReference>
<evidence type="ECO:0000259" key="4">
    <source>
        <dbReference type="PROSITE" id="PS50991"/>
    </source>
</evidence>
<comment type="caution">
    <text evidence="5">The sequence shown here is derived from an EMBL/GenBank/DDBJ whole genome shotgun (WGS) entry which is preliminary data.</text>
</comment>
<sequence>MSLPEAVTLVEVGPRDGLQGQPVTLSVEDRVALITMLAKAGLSRIEAGSFVSPTRIPPMRDSGKVLSGLKESSARYCVLTPNMRGLNDALAAGAQEVAVFTGVSETFVQKNIHCSIAESMARFQPVVEAAKDAGVLVRGYLSCTMGCPYEGETDLNAVAHIARDLYQMGCYEISMGDTIGVGNPVRVQKMIELAGRDIPVPALAVHFHDTYGQAIANIYAAMESGISVIDTAVAGLGGCPYAKGASGNVATEDVLFMLNGMGIHTGVDMDALLQVNQQVCSKLGCSNYSRTAQALLSKK</sequence>
<name>A0ABT0PF98_9GAMM</name>
<dbReference type="SUPFAM" id="SSF51569">
    <property type="entry name" value="Aldolase"/>
    <property type="match status" value="1"/>
</dbReference>
<dbReference type="NCBIfam" id="NF004283">
    <property type="entry name" value="PRK05692.1"/>
    <property type="match status" value="1"/>
</dbReference>
<organism evidence="5 6">
    <name type="scientific">Parendozoicomonas callyspongiae</name>
    <dbReference type="NCBI Taxonomy" id="2942213"/>
    <lineage>
        <taxon>Bacteria</taxon>
        <taxon>Pseudomonadati</taxon>
        <taxon>Pseudomonadota</taxon>
        <taxon>Gammaproteobacteria</taxon>
        <taxon>Oceanospirillales</taxon>
        <taxon>Endozoicomonadaceae</taxon>
        <taxon>Parendozoicomonas</taxon>
    </lineage>
</organism>
<evidence type="ECO:0000256" key="2">
    <source>
        <dbReference type="ARBA" id="ARBA00022723"/>
    </source>
</evidence>
<dbReference type="InterPro" id="IPR013785">
    <property type="entry name" value="Aldolase_TIM"/>
</dbReference>
<keyword evidence="6" id="KW-1185">Reference proteome</keyword>
<gene>
    <name evidence="5" type="ORF">M3P05_08095</name>
</gene>
<dbReference type="InterPro" id="IPR000891">
    <property type="entry name" value="PYR_CT"/>
</dbReference>
<feature type="domain" description="Pyruvate carboxyltransferase" evidence="4">
    <location>
        <begin position="7"/>
        <end position="273"/>
    </location>
</feature>
<comment type="similarity">
    <text evidence="1">Belongs to the HMG-CoA lyase family.</text>
</comment>
<protein>
    <submittedName>
        <fullName evidence="5">Hydroxymethylglutaryl-CoA lyase</fullName>
    </submittedName>
</protein>
<keyword evidence="3 5" id="KW-0456">Lyase</keyword>
<evidence type="ECO:0000256" key="3">
    <source>
        <dbReference type="ARBA" id="ARBA00023239"/>
    </source>
</evidence>
<dbReference type="InterPro" id="IPR043594">
    <property type="entry name" value="HMGL"/>
</dbReference>